<organism evidence="14 15">
    <name type="scientific">Streptomyces enissocaesilis</name>
    <dbReference type="NCBI Taxonomy" id="332589"/>
    <lineage>
        <taxon>Bacteria</taxon>
        <taxon>Bacillati</taxon>
        <taxon>Actinomycetota</taxon>
        <taxon>Actinomycetes</taxon>
        <taxon>Kitasatosporales</taxon>
        <taxon>Streptomycetaceae</taxon>
        <taxon>Streptomyces</taxon>
        <taxon>Streptomyces rochei group</taxon>
    </lineage>
</organism>
<feature type="compositionally biased region" description="Gly residues" evidence="11">
    <location>
        <begin position="379"/>
        <end position="389"/>
    </location>
</feature>
<dbReference type="InterPro" id="IPR000209">
    <property type="entry name" value="Peptidase_S8/S53_dom"/>
</dbReference>
<evidence type="ECO:0000256" key="10">
    <source>
        <dbReference type="PROSITE-ProRule" id="PRU01240"/>
    </source>
</evidence>
<dbReference type="GO" id="GO:0008233">
    <property type="term" value="F:peptidase activity"/>
    <property type="evidence" value="ECO:0007669"/>
    <property type="project" value="UniProtKB-KW"/>
</dbReference>
<dbReference type="InterPro" id="IPR023834">
    <property type="entry name" value="T7SS_pept_S8A_mycosin"/>
</dbReference>
<dbReference type="EMBL" id="BAAAUD010000061">
    <property type="protein sequence ID" value="GAA2967572.1"/>
    <property type="molecule type" value="Genomic_DNA"/>
</dbReference>
<protein>
    <submittedName>
        <fullName evidence="14">Type VII secretion-associated serine protease mycosin</fullName>
    </submittedName>
</protein>
<dbReference type="InterPro" id="IPR036852">
    <property type="entry name" value="Peptidase_S8/S53_dom_sf"/>
</dbReference>
<dbReference type="Proteomes" id="UP001500403">
    <property type="component" value="Unassembled WGS sequence"/>
</dbReference>
<dbReference type="Gene3D" id="3.40.50.200">
    <property type="entry name" value="Peptidase S8/S53 domain"/>
    <property type="match status" value="1"/>
</dbReference>
<evidence type="ECO:0000313" key="15">
    <source>
        <dbReference type="Proteomes" id="UP001500403"/>
    </source>
</evidence>
<dbReference type="GO" id="GO:0006508">
    <property type="term" value="P:proteolysis"/>
    <property type="evidence" value="ECO:0007669"/>
    <property type="project" value="UniProtKB-KW"/>
</dbReference>
<evidence type="ECO:0000256" key="6">
    <source>
        <dbReference type="ARBA" id="ARBA00022801"/>
    </source>
</evidence>
<keyword evidence="6 10" id="KW-0378">Hydrolase</keyword>
<feature type="active site" description="Charge relay system" evidence="10">
    <location>
        <position position="82"/>
    </location>
</feature>
<feature type="compositionally biased region" description="Low complexity" evidence="11">
    <location>
        <begin position="322"/>
        <end position="337"/>
    </location>
</feature>
<keyword evidence="3" id="KW-1003">Cell membrane</keyword>
<name>A0ABN3XNJ9_9ACTN</name>
<dbReference type="PROSITE" id="PS00136">
    <property type="entry name" value="SUBTILASE_ASP"/>
    <property type="match status" value="1"/>
</dbReference>
<keyword evidence="8 12" id="KW-1133">Transmembrane helix</keyword>
<evidence type="ECO:0000256" key="1">
    <source>
        <dbReference type="ARBA" id="ARBA00004162"/>
    </source>
</evidence>
<evidence type="ECO:0000256" key="9">
    <source>
        <dbReference type="ARBA" id="ARBA00023136"/>
    </source>
</evidence>
<evidence type="ECO:0000256" key="8">
    <source>
        <dbReference type="ARBA" id="ARBA00022989"/>
    </source>
</evidence>
<dbReference type="InterPro" id="IPR050131">
    <property type="entry name" value="Peptidase_S8_subtilisin-like"/>
</dbReference>
<evidence type="ECO:0000256" key="12">
    <source>
        <dbReference type="SAM" id="Phobius"/>
    </source>
</evidence>
<dbReference type="PRINTS" id="PR00723">
    <property type="entry name" value="SUBTILISIN"/>
</dbReference>
<reference evidence="14 15" key="1">
    <citation type="journal article" date="2019" name="Int. J. Syst. Evol. Microbiol.">
        <title>The Global Catalogue of Microorganisms (GCM) 10K type strain sequencing project: providing services to taxonomists for standard genome sequencing and annotation.</title>
        <authorList>
            <consortium name="The Broad Institute Genomics Platform"/>
            <consortium name="The Broad Institute Genome Sequencing Center for Infectious Disease"/>
            <person name="Wu L."/>
            <person name="Ma J."/>
        </authorList>
    </citation>
    <scope>NUCLEOTIDE SEQUENCE [LARGE SCALE GENOMIC DNA]</scope>
    <source>
        <strain evidence="14 15">JCM 9088</strain>
    </source>
</reference>
<evidence type="ECO:0000313" key="14">
    <source>
        <dbReference type="EMBL" id="GAA2967572.1"/>
    </source>
</evidence>
<keyword evidence="4 10" id="KW-0645">Protease</keyword>
<proteinExistence type="inferred from homology"/>
<sequence length="434" mass="44240">MTGALLLTSAPTASADYVRDQQWVLDVFTMQDTWAESQGEGVTVAVVDSGVDASHPDLAGQVLKGKDFTDSGGNAQEDVLGHGTGMASIIAGHGHGHGKGNTSGVMGLAPKAKILPLRTLRTEEDRNADETWAAAVRYAVDQGAKVINLSFSNDYGKTLSDGREAIAYAQARDVVVVAGAGNNGGDISYPAALPGVVAVGAVDKDANLWDNSNTGKELTITAPGVDILSADPTRSSGYAVASGTSDATAYVSATAALVRAKYPDLTAGQVINRLIKSASFLGHKGLKAPDEGYGYGIIRPNKAVTMDIPKGPKEGPLGKLPSQASSKAGSGSAGNDDSSTRAKKKSSSISLPLVLGGIAAVVVLGGIIFAVVRSRGNRGDGGPGPGGPNGGPPAPSMDYPPRQSHAWPPPHPTAAPGQAQHPNPYTSHPPHQGQ</sequence>
<dbReference type="PANTHER" id="PTHR43806:SF11">
    <property type="entry name" value="CEREVISIN-RELATED"/>
    <property type="match status" value="1"/>
</dbReference>
<dbReference type="PANTHER" id="PTHR43806">
    <property type="entry name" value="PEPTIDASE S8"/>
    <property type="match status" value="1"/>
</dbReference>
<evidence type="ECO:0000256" key="4">
    <source>
        <dbReference type="ARBA" id="ARBA00022670"/>
    </source>
</evidence>
<comment type="similarity">
    <text evidence="2 10">Belongs to the peptidase S8 family.</text>
</comment>
<feature type="region of interest" description="Disordered" evidence="11">
    <location>
        <begin position="306"/>
        <end position="347"/>
    </location>
</feature>
<keyword evidence="5 12" id="KW-0812">Transmembrane</keyword>
<dbReference type="InterPro" id="IPR023827">
    <property type="entry name" value="Peptidase_S8_Asp-AS"/>
</dbReference>
<feature type="domain" description="Peptidase S8/S53" evidence="13">
    <location>
        <begin position="39"/>
        <end position="296"/>
    </location>
</feature>
<dbReference type="Pfam" id="PF00082">
    <property type="entry name" value="Peptidase_S8"/>
    <property type="match status" value="1"/>
</dbReference>
<keyword evidence="15" id="KW-1185">Reference proteome</keyword>
<feature type="region of interest" description="Disordered" evidence="11">
    <location>
        <begin position="376"/>
        <end position="434"/>
    </location>
</feature>
<feature type="active site" description="Charge relay system" evidence="10">
    <location>
        <position position="245"/>
    </location>
</feature>
<evidence type="ECO:0000256" key="2">
    <source>
        <dbReference type="ARBA" id="ARBA00011073"/>
    </source>
</evidence>
<dbReference type="SUPFAM" id="SSF52743">
    <property type="entry name" value="Subtilisin-like"/>
    <property type="match status" value="1"/>
</dbReference>
<comment type="subcellular location">
    <subcellularLocation>
        <location evidence="1">Cell membrane</location>
        <topology evidence="1">Single-pass membrane protein</topology>
    </subcellularLocation>
</comment>
<evidence type="ECO:0000256" key="7">
    <source>
        <dbReference type="ARBA" id="ARBA00022825"/>
    </source>
</evidence>
<comment type="caution">
    <text evidence="14">The sequence shown here is derived from an EMBL/GenBank/DDBJ whole genome shotgun (WGS) entry which is preliminary data.</text>
</comment>
<dbReference type="PROSITE" id="PS51892">
    <property type="entry name" value="SUBTILASE"/>
    <property type="match status" value="1"/>
</dbReference>
<keyword evidence="7 10" id="KW-0720">Serine protease</keyword>
<keyword evidence="9 12" id="KW-0472">Membrane</keyword>
<evidence type="ECO:0000256" key="11">
    <source>
        <dbReference type="SAM" id="MobiDB-lite"/>
    </source>
</evidence>
<gene>
    <name evidence="14" type="primary">mycP_3</name>
    <name evidence="14" type="ORF">GCM10010446_61660</name>
</gene>
<accession>A0ABN3XNJ9</accession>
<dbReference type="NCBIfam" id="TIGR03921">
    <property type="entry name" value="T7SS_mycosin"/>
    <property type="match status" value="1"/>
</dbReference>
<evidence type="ECO:0000259" key="13">
    <source>
        <dbReference type="Pfam" id="PF00082"/>
    </source>
</evidence>
<feature type="active site" description="Charge relay system" evidence="10">
    <location>
        <position position="48"/>
    </location>
</feature>
<feature type="transmembrane region" description="Helical" evidence="12">
    <location>
        <begin position="349"/>
        <end position="372"/>
    </location>
</feature>
<dbReference type="InterPro" id="IPR015500">
    <property type="entry name" value="Peptidase_S8_subtilisin-rel"/>
</dbReference>
<evidence type="ECO:0000256" key="5">
    <source>
        <dbReference type="ARBA" id="ARBA00022692"/>
    </source>
</evidence>
<evidence type="ECO:0000256" key="3">
    <source>
        <dbReference type="ARBA" id="ARBA00022475"/>
    </source>
</evidence>